<dbReference type="Pfam" id="PF00128">
    <property type="entry name" value="Alpha-amylase"/>
    <property type="match status" value="1"/>
</dbReference>
<dbReference type="Pfam" id="PF00686">
    <property type="entry name" value="CBM_20"/>
    <property type="match status" value="1"/>
</dbReference>
<name>A0A1S9TJE8_BACCE</name>
<comment type="subcellular location">
    <subcellularLocation>
        <location evidence="3">Secreted</location>
    </subcellularLocation>
</comment>
<dbReference type="GO" id="GO:0004556">
    <property type="term" value="F:alpha-amylase activity"/>
    <property type="evidence" value="ECO:0007669"/>
    <property type="project" value="InterPro"/>
</dbReference>
<dbReference type="SMART" id="SM00632">
    <property type="entry name" value="Aamy_C"/>
    <property type="match status" value="1"/>
</dbReference>
<dbReference type="EC" id="2.4.1.19" evidence="5"/>
<dbReference type="RefSeq" id="WP_078205340.1">
    <property type="nucleotide sequence ID" value="NZ_MUAJ01000033.1"/>
</dbReference>
<sequence>MKEKDRLKFSRSSVNFSKDIIYQIVTDRFLNGCPSYNPKGELYDESRRNKKKYFGGDWIGIIEKLNANYFTELGVTSLWISQPVENIFTPINDLVGSTSYHGYWARDFKRTNPFFGTFEDFQTLIKTAHAKDIKVIMDFAPNHTSPALHDDATYAENGRLYDDGLLLGGYDNDYNHYFHHNGGTDFEEYEDGVYRNLFDLADLNHQNIVIDLYFKEAIKLWLDQGIDGIRVDAVKHMSYGWQKSWLNSIYNHRPVFIFGEWYINPNEYDQRNFHFANNSGMSLLDFSFAHKVREVFRDGIDSIYGLHKMIEETYQTYNDANNLITFIDNHDMDRFHMKGKSKRGVEQSLVFLLTSRGIPSIYYGTEQYMVGNGDPNNRGQMESFNVNTDNFKIIQALSSLRRLNNALPYGTTKERYITDDIYVYERCFGSDVVLIALNRNLTEGYEIKDVKTALPSRKYKDILEGLLDGEVITVENNSIDSLWIGPGSVHVWHHKGVNSLPLIGTVGHKMTTVGQIICIDGCGFTSKKGSVFFEEEEAEVISWSHTSIKVKVPVVKDGKYGITVVTDKGTKSNIYKHVEVLNKKQVCIRFVIENGYEIPESEVFIMGNTYSLGDMNPCKAVGPFFNQIMYQFPTGYFDISVPADTLLEFKFIRRVNKTLLIEGGENHRYQTPRFGTGEVVVKWQTAEKSILVEI</sequence>
<dbReference type="PRINTS" id="PR00110">
    <property type="entry name" value="ALPHAAMYLASE"/>
</dbReference>
<evidence type="ECO:0000256" key="6">
    <source>
        <dbReference type="ARBA" id="ARBA00019944"/>
    </source>
</evidence>
<dbReference type="PANTHER" id="PTHR10357">
    <property type="entry name" value="ALPHA-AMYLASE FAMILY MEMBER"/>
    <property type="match status" value="1"/>
</dbReference>
<dbReference type="CDD" id="cd00604">
    <property type="entry name" value="IPT_CGTD"/>
    <property type="match status" value="1"/>
</dbReference>
<dbReference type="GO" id="GO:0005576">
    <property type="term" value="C:extracellular region"/>
    <property type="evidence" value="ECO:0007669"/>
    <property type="project" value="UniProtKB-SubCell"/>
</dbReference>
<dbReference type="EMBL" id="MUAJ01000033">
    <property type="protein sequence ID" value="OOR10027.1"/>
    <property type="molecule type" value="Genomic_DNA"/>
</dbReference>
<dbReference type="InterPro" id="IPR002044">
    <property type="entry name" value="CBM20"/>
</dbReference>
<reference evidence="15 16" key="1">
    <citation type="submission" date="2017-01" db="EMBL/GenBank/DDBJ databases">
        <title>Bacillus cereus isolates.</title>
        <authorList>
            <person name="Beno S.M."/>
        </authorList>
    </citation>
    <scope>NUCLEOTIDE SEQUENCE [LARGE SCALE GENOMIC DNA]</scope>
    <source>
        <strain evidence="15 16">FSL H8-0485</strain>
    </source>
</reference>
<dbReference type="GO" id="GO:0005975">
    <property type="term" value="P:carbohydrate metabolic process"/>
    <property type="evidence" value="ECO:0007669"/>
    <property type="project" value="InterPro"/>
</dbReference>
<dbReference type="InterPro" id="IPR013783">
    <property type="entry name" value="Ig-like_fold"/>
</dbReference>
<dbReference type="Gene3D" id="2.60.40.10">
    <property type="entry name" value="Immunoglobulins"/>
    <property type="match status" value="2"/>
</dbReference>
<evidence type="ECO:0000256" key="1">
    <source>
        <dbReference type="ARBA" id="ARBA00000390"/>
    </source>
</evidence>
<dbReference type="Pfam" id="PF01833">
    <property type="entry name" value="TIG"/>
    <property type="match status" value="1"/>
</dbReference>
<dbReference type="Gene3D" id="3.20.20.80">
    <property type="entry name" value="Glycosidases"/>
    <property type="match status" value="1"/>
</dbReference>
<gene>
    <name evidence="15" type="ORF">BW897_24595</name>
</gene>
<organism evidence="15 16">
    <name type="scientific">Bacillus cereus</name>
    <dbReference type="NCBI Taxonomy" id="1396"/>
    <lineage>
        <taxon>Bacteria</taxon>
        <taxon>Bacillati</taxon>
        <taxon>Bacillota</taxon>
        <taxon>Bacilli</taxon>
        <taxon>Bacillales</taxon>
        <taxon>Bacillaceae</taxon>
        <taxon>Bacillus</taxon>
        <taxon>Bacillus cereus group</taxon>
    </lineage>
</organism>
<evidence type="ECO:0000256" key="2">
    <source>
        <dbReference type="ARBA" id="ARBA00001913"/>
    </source>
</evidence>
<keyword evidence="8" id="KW-0808">Transferase</keyword>
<dbReference type="InterPro" id="IPR014756">
    <property type="entry name" value="Ig_E-set"/>
</dbReference>
<dbReference type="PROSITE" id="PS51166">
    <property type="entry name" value="CBM20"/>
    <property type="match status" value="1"/>
</dbReference>
<comment type="cofactor">
    <cofactor evidence="2">
        <name>Ca(2+)</name>
        <dbReference type="ChEBI" id="CHEBI:29108"/>
    </cofactor>
</comment>
<keyword evidence="7" id="KW-0964">Secreted</keyword>
<dbReference type="GO" id="GO:0043895">
    <property type="term" value="F:cyclomaltodextrin glucanotransferase activity"/>
    <property type="evidence" value="ECO:0007669"/>
    <property type="project" value="UniProtKB-EC"/>
</dbReference>
<protein>
    <recommendedName>
        <fullName evidence="6">Cyclomaltodextrin glucanotransferase</fullName>
        <ecNumber evidence="5">2.4.1.19</ecNumber>
    </recommendedName>
    <alternativeName>
        <fullName evidence="12">Cyclodextrin-glycosyltransferase</fullName>
    </alternativeName>
</protein>
<dbReference type="SUPFAM" id="SSF51445">
    <property type="entry name" value="(Trans)glycosidases"/>
    <property type="match status" value="1"/>
</dbReference>
<evidence type="ECO:0000256" key="9">
    <source>
        <dbReference type="ARBA" id="ARBA00022723"/>
    </source>
</evidence>
<evidence type="ECO:0000256" key="5">
    <source>
        <dbReference type="ARBA" id="ARBA00012542"/>
    </source>
</evidence>
<evidence type="ECO:0000256" key="11">
    <source>
        <dbReference type="ARBA" id="ARBA00022837"/>
    </source>
</evidence>
<evidence type="ECO:0000259" key="14">
    <source>
        <dbReference type="PROSITE" id="PS51166"/>
    </source>
</evidence>
<dbReference type="InterPro" id="IPR013784">
    <property type="entry name" value="Carb-bd-like_fold"/>
</dbReference>
<dbReference type="Gene3D" id="2.60.40.1180">
    <property type="entry name" value="Golgi alpha-mannosidase II"/>
    <property type="match status" value="1"/>
</dbReference>
<keyword evidence="8" id="KW-0328">Glycosyltransferase</keyword>
<evidence type="ECO:0000256" key="4">
    <source>
        <dbReference type="ARBA" id="ARBA00008061"/>
    </source>
</evidence>
<dbReference type="Proteomes" id="UP000190906">
    <property type="component" value="Unassembled WGS sequence"/>
</dbReference>
<dbReference type="SMART" id="SM00642">
    <property type="entry name" value="Aamy"/>
    <property type="match status" value="1"/>
</dbReference>
<dbReference type="SUPFAM" id="SSF51011">
    <property type="entry name" value="Glycosyl hydrolase domain"/>
    <property type="match status" value="1"/>
</dbReference>
<dbReference type="SUPFAM" id="SSF49452">
    <property type="entry name" value="Starch-binding domain-like"/>
    <property type="match status" value="1"/>
</dbReference>
<keyword evidence="9" id="KW-0479">Metal-binding</keyword>
<evidence type="ECO:0000256" key="13">
    <source>
        <dbReference type="RuleBase" id="RU003615"/>
    </source>
</evidence>
<dbReference type="GO" id="GO:2001070">
    <property type="term" value="F:starch binding"/>
    <property type="evidence" value="ECO:0007669"/>
    <property type="project" value="InterPro"/>
</dbReference>
<proteinExistence type="inferred from homology"/>
<dbReference type="GO" id="GO:0046872">
    <property type="term" value="F:metal ion binding"/>
    <property type="evidence" value="ECO:0007669"/>
    <property type="project" value="UniProtKB-KW"/>
</dbReference>
<dbReference type="AlphaFoldDB" id="A0A1S9TJE8"/>
<keyword evidence="10" id="KW-0732">Signal</keyword>
<comment type="caution">
    <text evidence="15">The sequence shown here is derived from an EMBL/GenBank/DDBJ whole genome shotgun (WGS) entry which is preliminary data.</text>
</comment>
<evidence type="ECO:0000256" key="8">
    <source>
        <dbReference type="ARBA" id="ARBA00022676"/>
    </source>
</evidence>
<evidence type="ECO:0000313" key="15">
    <source>
        <dbReference type="EMBL" id="OOR10027.1"/>
    </source>
</evidence>
<dbReference type="PANTHER" id="PTHR10357:SF215">
    <property type="entry name" value="ALPHA-AMYLASE 1"/>
    <property type="match status" value="1"/>
</dbReference>
<comment type="similarity">
    <text evidence="4 13">Belongs to the glycosyl hydrolase 13 family.</text>
</comment>
<dbReference type="SUPFAM" id="SSF81296">
    <property type="entry name" value="E set domains"/>
    <property type="match status" value="1"/>
</dbReference>
<evidence type="ECO:0000256" key="10">
    <source>
        <dbReference type="ARBA" id="ARBA00022729"/>
    </source>
</evidence>
<evidence type="ECO:0000313" key="16">
    <source>
        <dbReference type="Proteomes" id="UP000190906"/>
    </source>
</evidence>
<dbReference type="InterPro" id="IPR017853">
    <property type="entry name" value="GH"/>
</dbReference>
<keyword evidence="11" id="KW-0106">Calcium</keyword>
<evidence type="ECO:0000256" key="7">
    <source>
        <dbReference type="ARBA" id="ARBA00022525"/>
    </source>
</evidence>
<accession>A0A1S9TJE8</accession>
<dbReference type="InterPro" id="IPR006047">
    <property type="entry name" value="GH13_cat_dom"/>
</dbReference>
<evidence type="ECO:0000256" key="3">
    <source>
        <dbReference type="ARBA" id="ARBA00004613"/>
    </source>
</evidence>
<feature type="domain" description="CBM20" evidence="14">
    <location>
        <begin position="580"/>
        <end position="685"/>
    </location>
</feature>
<evidence type="ECO:0000256" key="12">
    <source>
        <dbReference type="ARBA" id="ARBA00032019"/>
    </source>
</evidence>
<comment type="catalytic activity">
    <reaction evidence="1">
        <text>Cyclizes part of a (1-&gt;4)-alpha-D-glucan chain by formation of a (1-&gt;4)-alpha-D-glucosidic bond.</text>
        <dbReference type="EC" id="2.4.1.19"/>
    </reaction>
</comment>
<dbReference type="InterPro" id="IPR002909">
    <property type="entry name" value="IPT_dom"/>
</dbReference>
<dbReference type="InterPro" id="IPR031319">
    <property type="entry name" value="A-amylase_C"/>
</dbReference>
<dbReference type="InterPro" id="IPR013780">
    <property type="entry name" value="Glyco_hydro_b"/>
</dbReference>
<dbReference type="CDD" id="cd11320">
    <property type="entry name" value="AmyAc_AmyMalt_CGTase_like"/>
    <property type="match status" value="1"/>
</dbReference>
<dbReference type="InterPro" id="IPR006046">
    <property type="entry name" value="Alpha_amylase"/>
</dbReference>